<reference evidence="1" key="1">
    <citation type="journal article" date="2019" name="Beilstein J. Org. Chem.">
        <title>Nanangenines: drimane sesquiterpenoids as the dominant metabolite cohort of a novel Australian fungus, Aspergillus nanangensis.</title>
        <authorList>
            <person name="Lacey H.J."/>
            <person name="Gilchrist C.L.M."/>
            <person name="Crombie A."/>
            <person name="Kalaitzis J.A."/>
            <person name="Vuong D."/>
            <person name="Rutledge P.J."/>
            <person name="Turner P."/>
            <person name="Pitt J.I."/>
            <person name="Lacey E."/>
            <person name="Chooi Y.H."/>
            <person name="Piggott A.M."/>
        </authorList>
    </citation>
    <scope>NUCLEOTIDE SEQUENCE</scope>
    <source>
        <strain evidence="1">MST-FP2251</strain>
    </source>
</reference>
<evidence type="ECO:0000313" key="1">
    <source>
        <dbReference type="EMBL" id="KAF9885423.1"/>
    </source>
</evidence>
<dbReference type="EMBL" id="VCAU01000096">
    <property type="protein sequence ID" value="KAF9885423.1"/>
    <property type="molecule type" value="Genomic_DNA"/>
</dbReference>
<dbReference type="Proteomes" id="UP001194746">
    <property type="component" value="Unassembled WGS sequence"/>
</dbReference>
<protein>
    <submittedName>
        <fullName evidence="1">Uncharacterized protein</fullName>
    </submittedName>
</protein>
<comment type="caution">
    <text evidence="1">The sequence shown here is derived from an EMBL/GenBank/DDBJ whole genome shotgun (WGS) entry which is preliminary data.</text>
</comment>
<name>A0AAD4CGK9_ASPNN</name>
<keyword evidence="2" id="KW-1185">Reference proteome</keyword>
<accession>A0AAD4CGK9</accession>
<evidence type="ECO:0000313" key="2">
    <source>
        <dbReference type="Proteomes" id="UP001194746"/>
    </source>
</evidence>
<dbReference type="AlphaFoldDB" id="A0AAD4CGK9"/>
<organism evidence="1 2">
    <name type="scientific">Aspergillus nanangensis</name>
    <dbReference type="NCBI Taxonomy" id="2582783"/>
    <lineage>
        <taxon>Eukaryota</taxon>
        <taxon>Fungi</taxon>
        <taxon>Dikarya</taxon>
        <taxon>Ascomycota</taxon>
        <taxon>Pezizomycotina</taxon>
        <taxon>Eurotiomycetes</taxon>
        <taxon>Eurotiomycetidae</taxon>
        <taxon>Eurotiales</taxon>
        <taxon>Aspergillaceae</taxon>
        <taxon>Aspergillus</taxon>
        <taxon>Aspergillus subgen. Circumdati</taxon>
    </lineage>
</organism>
<reference evidence="1" key="2">
    <citation type="submission" date="2020-02" db="EMBL/GenBank/DDBJ databases">
        <authorList>
            <person name="Gilchrist C.L.M."/>
            <person name="Chooi Y.-H."/>
        </authorList>
    </citation>
    <scope>NUCLEOTIDE SEQUENCE</scope>
    <source>
        <strain evidence="1">MST-FP2251</strain>
    </source>
</reference>
<proteinExistence type="predicted"/>
<gene>
    <name evidence="1" type="ORF">FE257_012945</name>
</gene>
<sequence length="149" mass="16825">MDPETPLVLFIARGVPGQTADYLERSLEVTRRHYIETYGPHIEELPFLTFSRPGNAPLSLQVRSTITDFMTQGVETGRSVVLVLVFAGDPRRFYEVVVDAAMLGAWNEVDYDSDSDWPVLPGDTQEFVEMISAYFIINSIALNNHEEQL</sequence>